<dbReference type="InterPro" id="IPR016024">
    <property type="entry name" value="ARM-type_fold"/>
</dbReference>
<dbReference type="InterPro" id="IPR051829">
    <property type="entry name" value="Multiheme_Cytochr_ET"/>
</dbReference>
<dbReference type="PROSITE" id="PS50005">
    <property type="entry name" value="TPR"/>
    <property type="match status" value="1"/>
</dbReference>
<feature type="transmembrane region" description="Helical" evidence="4">
    <location>
        <begin position="23"/>
        <end position="44"/>
    </location>
</feature>
<dbReference type="Pfam" id="PF09699">
    <property type="entry name" value="Paired_CXXCH_1"/>
    <property type="match status" value="1"/>
</dbReference>
<feature type="domain" description="Cytochrome c-552/4" evidence="6">
    <location>
        <begin position="208"/>
        <end position="248"/>
    </location>
</feature>
<accession>A0ABW7D4I9</accession>
<dbReference type="Gene3D" id="1.10.1130.10">
    <property type="entry name" value="Flavocytochrome C3, Chain A"/>
    <property type="match status" value="2"/>
</dbReference>
<dbReference type="SUPFAM" id="SSF48371">
    <property type="entry name" value="ARM repeat"/>
    <property type="match status" value="1"/>
</dbReference>
<sequence>MPKHKNNAARPDPDSSRPSTSRYLFPVAIGVLLAAVAGIGWFLFSPAPAPVKPMPVSAPAPAQPQAVVAKTPATMVDEQQCQGCHSEQVKDWQGSHHQLAMQTANAETVLGDFNNVTFKAEKETTRFSRNDSGFWVNTPGIDGKNADFKVAYTFGIAPLQQYLIEVGDGRLQALGVAWDSEKHRWFHLYPGQGVNFKNPLHWSKPSQNANFMCVECHTTGFKRNFEAASNTFNSQWNSLGVGCQACHGPASNHVQWAGQKTDLLHHGFDVNLEDKNATVEIETCARCHARRAPLGDGFTVGKRLMDDYLPSVLTRELYELDGKIKDEVFEHGSFLQSKMFDKGVRCSNCHNPHSTELKAPGNAVCLQCHNPAGKTSVEGVDGKGLQAKNYDSSEHTRHTMGQPGSQCVDCHMPGKFYMGNDLRHDHSFSIPNPERAQKLGTPDACLTCHQGKAGDKVTAQFKLWSATSAAQAPRYDESLWLIRNGQPGAADALYTQLQRSNLPAIQRATLLAELPLYPSEQALKLATQDLRHADPQVRESAVRAISAFLPPAERAPLLSPLLGDPVKAVRIVAARDLLGASRNNGLGSAQANWNAAIAEYEAVQKSLLERAEANLNLAMLYQASGRTAEVEGLLRSALQRDPDFYPALVTLVQWLEANDRASEAQKLLADSLKQHPDAALLQHTQGLSLIRAGKTAEAMSPLKKAAQLEPQNAQYGYVLAVALHESGKVDEACALLEGLLKVQPANRNARLSLIQWYLDSGQEPKAQVLLQGWKRMNMGDPALK</sequence>
<name>A0ABW7D4I9_9PSED</name>
<dbReference type="RefSeq" id="WP_394501992.1">
    <property type="nucleotide sequence ID" value="NZ_JBIEIL010000001.1"/>
</dbReference>
<keyword evidence="2" id="KW-0802">TPR repeat</keyword>
<comment type="caution">
    <text evidence="7">The sequence shown here is derived from an EMBL/GenBank/DDBJ whole genome shotgun (WGS) entry which is preliminary data.</text>
</comment>
<dbReference type="Pfam" id="PF13435">
    <property type="entry name" value="Cytochrome_C554"/>
    <property type="match status" value="2"/>
</dbReference>
<dbReference type="Pfam" id="PF14559">
    <property type="entry name" value="TPR_19"/>
    <property type="match status" value="2"/>
</dbReference>
<dbReference type="InterPro" id="IPR036280">
    <property type="entry name" value="Multihaem_cyt_sf"/>
</dbReference>
<dbReference type="EMBL" id="JBIEIL010000001">
    <property type="protein sequence ID" value="MFG6202769.1"/>
    <property type="molecule type" value="Genomic_DNA"/>
</dbReference>
<keyword evidence="4" id="KW-0472">Membrane</keyword>
<dbReference type="PANTHER" id="PTHR35038:SF8">
    <property type="entry name" value="C-TYPE POLYHEME CYTOCHROME OMCC"/>
    <property type="match status" value="1"/>
</dbReference>
<evidence type="ECO:0000259" key="6">
    <source>
        <dbReference type="Pfam" id="PF13435"/>
    </source>
</evidence>
<dbReference type="SMART" id="SM00028">
    <property type="entry name" value="TPR"/>
    <property type="match status" value="3"/>
</dbReference>
<organism evidence="7 8">
    <name type="scientific">Pseudomonas retamae</name>
    <dbReference type="NCBI Taxonomy" id="702110"/>
    <lineage>
        <taxon>Bacteria</taxon>
        <taxon>Pseudomonadati</taxon>
        <taxon>Pseudomonadota</taxon>
        <taxon>Gammaproteobacteria</taxon>
        <taxon>Pseudomonadales</taxon>
        <taxon>Pseudomonadaceae</taxon>
        <taxon>Pseudomonas</taxon>
    </lineage>
</organism>
<keyword evidence="4" id="KW-1133">Transmembrane helix</keyword>
<feature type="region of interest" description="Disordered" evidence="3">
    <location>
        <begin position="1"/>
        <end position="20"/>
    </location>
</feature>
<dbReference type="Proteomes" id="UP001605918">
    <property type="component" value="Unassembled WGS sequence"/>
</dbReference>
<keyword evidence="4" id="KW-0812">Transmembrane</keyword>
<dbReference type="Gene3D" id="1.25.40.10">
    <property type="entry name" value="Tetratricopeptide repeat domain"/>
    <property type="match status" value="1"/>
</dbReference>
<dbReference type="InterPro" id="IPR023155">
    <property type="entry name" value="Cyt_c-552/4"/>
</dbReference>
<feature type="repeat" description="TPR" evidence="2">
    <location>
        <begin position="679"/>
        <end position="712"/>
    </location>
</feature>
<dbReference type="InterPro" id="IPR011990">
    <property type="entry name" value="TPR-like_helical_dom_sf"/>
</dbReference>
<feature type="domain" description="Doubled CXXCH motif" evidence="5">
    <location>
        <begin position="342"/>
        <end position="372"/>
    </location>
</feature>
<evidence type="ECO:0000313" key="8">
    <source>
        <dbReference type="Proteomes" id="UP001605918"/>
    </source>
</evidence>
<dbReference type="SUPFAM" id="SSF48452">
    <property type="entry name" value="TPR-like"/>
    <property type="match status" value="1"/>
</dbReference>
<evidence type="ECO:0000256" key="2">
    <source>
        <dbReference type="PROSITE-ProRule" id="PRU00339"/>
    </source>
</evidence>
<keyword evidence="1" id="KW-0732">Signal</keyword>
<keyword evidence="8" id="KW-1185">Reference proteome</keyword>
<protein>
    <submittedName>
        <fullName evidence="7">Tetratricopeptide repeat protein</fullName>
    </submittedName>
</protein>
<evidence type="ECO:0000256" key="3">
    <source>
        <dbReference type="SAM" id="MobiDB-lite"/>
    </source>
</evidence>
<proteinExistence type="predicted"/>
<reference evidence="7 8" key="1">
    <citation type="submission" date="2024-10" db="EMBL/GenBank/DDBJ databases">
        <title>Whole genome of Pseudomonas sp Strain RB5.</title>
        <authorList>
            <person name="Selami N."/>
        </authorList>
    </citation>
    <scope>NUCLEOTIDE SEQUENCE [LARGE SCALE GENOMIC DNA]</scope>
    <source>
        <strain evidence="7 8">RB5</strain>
    </source>
</reference>
<evidence type="ECO:0000256" key="1">
    <source>
        <dbReference type="ARBA" id="ARBA00022729"/>
    </source>
</evidence>
<evidence type="ECO:0000259" key="5">
    <source>
        <dbReference type="Pfam" id="PF09699"/>
    </source>
</evidence>
<evidence type="ECO:0000313" key="7">
    <source>
        <dbReference type="EMBL" id="MFG6202769.1"/>
    </source>
</evidence>
<dbReference type="InterPro" id="IPR010177">
    <property type="entry name" value="Paired_CXXCH_1"/>
</dbReference>
<dbReference type="PANTHER" id="PTHR35038">
    <property type="entry name" value="DISSIMILATORY SULFITE REDUCTASE SIRA"/>
    <property type="match status" value="1"/>
</dbReference>
<evidence type="ECO:0000256" key="4">
    <source>
        <dbReference type="SAM" id="Phobius"/>
    </source>
</evidence>
<gene>
    <name evidence="7" type="ORF">ACGSLL_00260</name>
</gene>
<dbReference type="InterPro" id="IPR019734">
    <property type="entry name" value="TPR_rpt"/>
</dbReference>
<feature type="domain" description="Cytochrome c-552/4" evidence="6">
    <location>
        <begin position="80"/>
        <end position="108"/>
    </location>
</feature>
<dbReference type="SUPFAM" id="SSF48695">
    <property type="entry name" value="Multiheme cytochromes"/>
    <property type="match status" value="1"/>
</dbReference>